<dbReference type="GO" id="GO:0022409">
    <property type="term" value="P:positive regulation of cell-cell adhesion"/>
    <property type="evidence" value="ECO:0007669"/>
    <property type="project" value="InterPro"/>
</dbReference>
<dbReference type="Proteomes" id="UP001190640">
    <property type="component" value="Chromosome 3"/>
</dbReference>
<dbReference type="RefSeq" id="XP_054830817.1">
    <property type="nucleotide sequence ID" value="XM_054974842.1"/>
</dbReference>
<keyword evidence="6" id="KW-0325">Glycoprotein</keyword>
<feature type="domain" description="Ig-like" evidence="11">
    <location>
        <begin position="213"/>
        <end position="305"/>
    </location>
</feature>
<feature type="transmembrane region" description="Helical" evidence="10">
    <location>
        <begin position="388"/>
        <end position="406"/>
    </location>
</feature>
<keyword evidence="3 10" id="KW-0812">Transmembrane</keyword>
<name>A0AA97J425_EUBMA</name>
<dbReference type="KEGG" id="emc:129326604"/>
<dbReference type="Gene3D" id="2.60.40.10">
    <property type="entry name" value="Immunoglobulins"/>
    <property type="match status" value="1"/>
</dbReference>
<dbReference type="GO" id="GO:0050766">
    <property type="term" value="P:positive regulation of phagocytosis"/>
    <property type="evidence" value="ECO:0007669"/>
    <property type="project" value="InterPro"/>
</dbReference>
<dbReference type="GO" id="GO:0070053">
    <property type="term" value="F:thrombospondin receptor activity"/>
    <property type="evidence" value="ECO:0007669"/>
    <property type="project" value="InterPro"/>
</dbReference>
<dbReference type="InterPro" id="IPR013270">
    <property type="entry name" value="CD47_Vset"/>
</dbReference>
<proteinExistence type="predicted"/>
<dbReference type="InterPro" id="IPR006704">
    <property type="entry name" value="CD47"/>
</dbReference>
<evidence type="ECO:0000256" key="3">
    <source>
        <dbReference type="ARBA" id="ARBA00022692"/>
    </source>
</evidence>
<dbReference type="InterPro" id="IPR013147">
    <property type="entry name" value="CD47-like_TM"/>
</dbReference>
<dbReference type="GeneID" id="129326604"/>
<evidence type="ECO:0000256" key="5">
    <source>
        <dbReference type="ARBA" id="ARBA00023136"/>
    </source>
</evidence>
<feature type="transmembrane region" description="Helical" evidence="10">
    <location>
        <begin position="355"/>
        <end position="376"/>
    </location>
</feature>
<sequence>MPDGANSLAFARRERSPWALRSSRPSSSPLPRRRGSARPDCDLSGEAPQSHGPSRVRYAVATQPNGAVVPRPSRLTAAAPSSSLSKPAAATAAVARSGFAEAFVRPRPPLPWRRAKAKAGCGPAPLAAAGGSSSGSSLSGCGLGGSGSALRLRCPHPAVLRSARLSAAESGSPTPGSDMRALRVWWVLLGTLGVGSAQLLFQNFTSVVVDHCNSSVILPCIITNLLKNRTRDMFVKWKLGGSYFFAFSGYEQPPLTVKNSTFQSAELACLPKLTMGIASLSLSKEEAIPGNYSCEVTESNREGVTTFELKHVKGPWFKPVDNVLIIITMVLATIFYWAQLGVVATKYDISFLKKISLIIAGLIVTVAAVIGCILLIQDGFATSNQTGLGLIVLPAVILVPLLYILLDSVFEKPPCFAVMLLVLKALGYVIAVIGFAMSVSACPPQQAPVMVAGLAIIDLVAVIALVYVIIIGSNFKDHQPPRKAVEEPLNDAKGVMLE</sequence>
<comment type="subcellular location">
    <subcellularLocation>
        <location evidence="1">Cell membrane</location>
        <topology evidence="1">Multi-pass membrane protein</topology>
    </subcellularLocation>
</comment>
<protein>
    <recommendedName>
        <fullName evidence="2">Leukocyte surface antigen CD47</fullName>
    </recommendedName>
    <alternativeName>
        <fullName evidence="8">Integrin-associated protein</fullName>
    </alternativeName>
</protein>
<organism evidence="12 13">
    <name type="scientific">Eublepharis macularius</name>
    <name type="common">Leopard gecko</name>
    <name type="synonym">Cyrtodactylus macularius</name>
    <dbReference type="NCBI Taxonomy" id="481883"/>
    <lineage>
        <taxon>Eukaryota</taxon>
        <taxon>Metazoa</taxon>
        <taxon>Chordata</taxon>
        <taxon>Craniata</taxon>
        <taxon>Vertebrata</taxon>
        <taxon>Euteleostomi</taxon>
        <taxon>Lepidosauria</taxon>
        <taxon>Squamata</taxon>
        <taxon>Bifurcata</taxon>
        <taxon>Gekkota</taxon>
        <taxon>Eublepharidae</taxon>
        <taxon>Eublepharinae</taxon>
        <taxon>Eublepharis</taxon>
    </lineage>
</organism>
<dbReference type="InterPro" id="IPR007110">
    <property type="entry name" value="Ig-like_dom"/>
</dbReference>
<dbReference type="AlphaFoldDB" id="A0AA97J425"/>
<evidence type="ECO:0000256" key="9">
    <source>
        <dbReference type="SAM" id="MobiDB-lite"/>
    </source>
</evidence>
<keyword evidence="5 10" id="KW-0472">Membrane</keyword>
<feature type="compositionally biased region" description="Low complexity" evidence="9">
    <location>
        <begin position="17"/>
        <end position="30"/>
    </location>
</feature>
<evidence type="ECO:0000256" key="4">
    <source>
        <dbReference type="ARBA" id="ARBA00022989"/>
    </source>
</evidence>
<dbReference type="PANTHER" id="PTHR10613:SF0">
    <property type="entry name" value="LEUKOCYTE SURFACE ANTIGEN CD47"/>
    <property type="match status" value="1"/>
</dbReference>
<dbReference type="Pfam" id="PF04549">
    <property type="entry name" value="CD47"/>
    <property type="match status" value="1"/>
</dbReference>
<evidence type="ECO:0000256" key="8">
    <source>
        <dbReference type="ARBA" id="ARBA00033289"/>
    </source>
</evidence>
<keyword evidence="12" id="KW-1185">Reference proteome</keyword>
<dbReference type="PANTHER" id="PTHR10613">
    <property type="entry name" value="LEUKOCYTE SURFACE ANTIGEN CD47"/>
    <property type="match status" value="1"/>
</dbReference>
<reference evidence="13" key="1">
    <citation type="submission" date="2025-08" db="UniProtKB">
        <authorList>
            <consortium name="RefSeq"/>
        </authorList>
    </citation>
    <scope>IDENTIFICATION</scope>
    <source>
        <tissue evidence="13">Blood</tissue>
    </source>
</reference>
<dbReference type="Pfam" id="PF08204">
    <property type="entry name" value="V-set_CD47"/>
    <property type="match status" value="1"/>
</dbReference>
<evidence type="ECO:0000259" key="11">
    <source>
        <dbReference type="PROSITE" id="PS50835"/>
    </source>
</evidence>
<evidence type="ECO:0000256" key="2">
    <source>
        <dbReference type="ARBA" id="ARBA00015454"/>
    </source>
</evidence>
<evidence type="ECO:0000313" key="13">
    <source>
        <dbReference type="RefSeq" id="XP_054830817.1"/>
    </source>
</evidence>
<feature type="transmembrane region" description="Helical" evidence="10">
    <location>
        <begin position="323"/>
        <end position="343"/>
    </location>
</feature>
<feature type="transmembrane region" description="Helical" evidence="10">
    <location>
        <begin position="418"/>
        <end position="437"/>
    </location>
</feature>
<keyword evidence="4 10" id="KW-1133">Transmembrane helix</keyword>
<dbReference type="GO" id="GO:0050729">
    <property type="term" value="P:positive regulation of inflammatory response"/>
    <property type="evidence" value="ECO:0007669"/>
    <property type="project" value="InterPro"/>
</dbReference>
<accession>A0AA97J425</accession>
<dbReference type="InterPro" id="IPR013783">
    <property type="entry name" value="Ig-like_fold"/>
</dbReference>
<evidence type="ECO:0000256" key="10">
    <source>
        <dbReference type="SAM" id="Phobius"/>
    </source>
</evidence>
<evidence type="ECO:0000313" key="12">
    <source>
        <dbReference type="Proteomes" id="UP001190640"/>
    </source>
</evidence>
<evidence type="ECO:0000256" key="1">
    <source>
        <dbReference type="ARBA" id="ARBA00004651"/>
    </source>
</evidence>
<dbReference type="PROSITE" id="PS50835">
    <property type="entry name" value="IG_LIKE"/>
    <property type="match status" value="1"/>
</dbReference>
<feature type="region of interest" description="Disordered" evidence="9">
    <location>
        <begin position="1"/>
        <end position="55"/>
    </location>
</feature>
<gene>
    <name evidence="13" type="primary">CD47</name>
</gene>
<keyword evidence="7" id="KW-0873">Pyrrolidone carboxylic acid</keyword>
<dbReference type="GO" id="GO:0005886">
    <property type="term" value="C:plasma membrane"/>
    <property type="evidence" value="ECO:0007669"/>
    <property type="project" value="UniProtKB-SubCell"/>
</dbReference>
<feature type="transmembrane region" description="Helical" evidence="10">
    <location>
        <begin position="449"/>
        <end position="472"/>
    </location>
</feature>
<dbReference type="CTD" id="961"/>
<evidence type="ECO:0000256" key="6">
    <source>
        <dbReference type="ARBA" id="ARBA00023180"/>
    </source>
</evidence>
<dbReference type="GO" id="GO:0070062">
    <property type="term" value="C:extracellular exosome"/>
    <property type="evidence" value="ECO:0007669"/>
    <property type="project" value="TreeGrafter"/>
</dbReference>
<evidence type="ECO:0000256" key="7">
    <source>
        <dbReference type="ARBA" id="ARBA00023283"/>
    </source>
</evidence>